<dbReference type="GO" id="GO:0008168">
    <property type="term" value="F:methyltransferase activity"/>
    <property type="evidence" value="ECO:0007669"/>
    <property type="project" value="UniProtKB-KW"/>
</dbReference>
<evidence type="ECO:0000256" key="1">
    <source>
        <dbReference type="ARBA" id="ARBA00004429"/>
    </source>
</evidence>
<evidence type="ECO:0000256" key="4">
    <source>
        <dbReference type="ARBA" id="ARBA00022519"/>
    </source>
</evidence>
<keyword evidence="9 13" id="KW-0808">Transferase</keyword>
<feature type="transmembrane region" description="Helical" evidence="10">
    <location>
        <begin position="125"/>
        <end position="144"/>
    </location>
</feature>
<reference evidence="13 14" key="1">
    <citation type="submission" date="2019-03" db="EMBL/GenBank/DDBJ databases">
        <title>Genomic Encyclopedia of Type Strains, Phase IV (KMG-IV): sequencing the most valuable type-strain genomes for metagenomic binning, comparative biology and taxonomic classification.</title>
        <authorList>
            <person name="Goeker M."/>
        </authorList>
    </citation>
    <scope>NUCLEOTIDE SEQUENCE [LARGE SCALE GENOMIC DNA]</scope>
    <source>
        <strain evidence="13 14">DSM 2132</strain>
    </source>
</reference>
<dbReference type="InterPro" id="IPR000045">
    <property type="entry name" value="Prepilin_IV_endopep_pep"/>
</dbReference>
<proteinExistence type="inferred from homology"/>
<gene>
    <name evidence="13" type="ORF">EV659_101204</name>
</gene>
<comment type="subcellular location">
    <subcellularLocation>
        <location evidence="1">Cell inner membrane</location>
        <topology evidence="1">Multi-pass membrane protein</topology>
    </subcellularLocation>
    <subcellularLocation>
        <location evidence="9">Cell membrane</location>
        <topology evidence="9">Multi-pass membrane protein</topology>
    </subcellularLocation>
</comment>
<protein>
    <recommendedName>
        <fullName evidence="9">Prepilin leader peptidase/N-methyltransferase</fullName>
        <ecNumber evidence="9">2.1.1.-</ecNumber>
        <ecNumber evidence="9">3.4.23.43</ecNumber>
    </recommendedName>
</protein>
<organism evidence="13 14">
    <name type="scientific">Rhodothalassium salexigens DSM 2132</name>
    <dbReference type="NCBI Taxonomy" id="1188247"/>
    <lineage>
        <taxon>Bacteria</taxon>
        <taxon>Pseudomonadati</taxon>
        <taxon>Pseudomonadota</taxon>
        <taxon>Alphaproteobacteria</taxon>
        <taxon>Rhodothalassiales</taxon>
        <taxon>Rhodothalassiaceae</taxon>
        <taxon>Rhodothalassium</taxon>
    </lineage>
</organism>
<feature type="domain" description="Prepilin peptidase A24 N-terminal" evidence="12">
    <location>
        <begin position="11"/>
        <end position="90"/>
    </location>
</feature>
<evidence type="ECO:0000313" key="13">
    <source>
        <dbReference type="EMBL" id="TCP38305.1"/>
    </source>
</evidence>
<evidence type="ECO:0000256" key="8">
    <source>
        <dbReference type="RuleBase" id="RU003793"/>
    </source>
</evidence>
<keyword evidence="7 10" id="KW-0472">Membrane</keyword>
<keyword evidence="9" id="KW-0511">Multifunctional enzyme</keyword>
<dbReference type="Pfam" id="PF06750">
    <property type="entry name" value="A24_N_bact"/>
    <property type="match status" value="1"/>
</dbReference>
<dbReference type="PRINTS" id="PR00864">
    <property type="entry name" value="PREPILNPTASE"/>
</dbReference>
<dbReference type="PANTHER" id="PTHR30487:SF0">
    <property type="entry name" value="PREPILIN LEADER PEPTIDASE_N-METHYLTRANSFERASE-RELATED"/>
    <property type="match status" value="1"/>
</dbReference>
<feature type="transmembrane region" description="Helical" evidence="10">
    <location>
        <begin position="6"/>
        <end position="28"/>
    </location>
</feature>
<evidence type="ECO:0000256" key="5">
    <source>
        <dbReference type="ARBA" id="ARBA00022692"/>
    </source>
</evidence>
<feature type="domain" description="Prepilin type IV endopeptidase peptidase" evidence="11">
    <location>
        <begin position="108"/>
        <end position="215"/>
    </location>
</feature>
<dbReference type="EC" id="2.1.1.-" evidence="9"/>
<keyword evidence="9" id="KW-0645">Protease</keyword>
<dbReference type="Proteomes" id="UP000295399">
    <property type="component" value="Unassembled WGS sequence"/>
</dbReference>
<dbReference type="InterPro" id="IPR010627">
    <property type="entry name" value="Prepilin_pept_A24_N"/>
</dbReference>
<evidence type="ECO:0000256" key="10">
    <source>
        <dbReference type="SAM" id="Phobius"/>
    </source>
</evidence>
<sequence length="292" mass="29173">MTILGIFMALSGAVLGSFFGLLAHRWPVGRADLFGRSRCDACGRTLTAIDLVPLVSWLALGGRCRRCGAPVSGFFAVVEAAAAAVGAAAVAIAEVRGLGAAGLAATAIFGWALVALAAIDWRHTLLPDALTLPLLVAGLAYQGLWGPLGLPLSAATAAVAGIGLYGLAEGYWRLRGREGLGLGDVKLLAAGGAWLGPFGLSLALLIGSLAGLAFIAALAGLGRLRVSATTQIPFGPFLAVGLWTAYALGPAPLMVAGPGAFAAAAGAGDAQAVRTMVLPTGNKAAPASLIWA</sequence>
<evidence type="ECO:0000313" key="14">
    <source>
        <dbReference type="Proteomes" id="UP000295399"/>
    </source>
</evidence>
<feature type="transmembrane region" description="Helical" evidence="10">
    <location>
        <begin position="202"/>
        <end position="221"/>
    </location>
</feature>
<dbReference type="GO" id="GO:0004190">
    <property type="term" value="F:aspartic-type endopeptidase activity"/>
    <property type="evidence" value="ECO:0007669"/>
    <property type="project" value="UniProtKB-EC"/>
</dbReference>
<evidence type="ECO:0000256" key="3">
    <source>
        <dbReference type="ARBA" id="ARBA00022475"/>
    </source>
</evidence>
<dbReference type="InterPro" id="IPR050882">
    <property type="entry name" value="Prepilin_peptidase/N-MTase"/>
</dbReference>
<evidence type="ECO:0000259" key="12">
    <source>
        <dbReference type="Pfam" id="PF06750"/>
    </source>
</evidence>
<comment type="similarity">
    <text evidence="2 8">Belongs to the peptidase A24 family.</text>
</comment>
<keyword evidence="9" id="KW-0378">Hydrolase</keyword>
<evidence type="ECO:0000259" key="11">
    <source>
        <dbReference type="Pfam" id="PF01478"/>
    </source>
</evidence>
<evidence type="ECO:0000256" key="9">
    <source>
        <dbReference type="RuleBase" id="RU003794"/>
    </source>
</evidence>
<dbReference type="EMBL" id="SLXO01000001">
    <property type="protein sequence ID" value="TCP38305.1"/>
    <property type="molecule type" value="Genomic_DNA"/>
</dbReference>
<comment type="caution">
    <text evidence="13">The sequence shown here is derived from an EMBL/GenBank/DDBJ whole genome shotgun (WGS) entry which is preliminary data.</text>
</comment>
<feature type="transmembrane region" description="Helical" evidence="10">
    <location>
        <begin position="73"/>
        <end position="92"/>
    </location>
</feature>
<dbReference type="AlphaFoldDB" id="A0A4R2PVR4"/>
<feature type="transmembrane region" description="Helical" evidence="10">
    <location>
        <begin position="98"/>
        <end position="118"/>
    </location>
</feature>
<dbReference type="GO" id="GO:0005886">
    <property type="term" value="C:plasma membrane"/>
    <property type="evidence" value="ECO:0007669"/>
    <property type="project" value="UniProtKB-SubCell"/>
</dbReference>
<feature type="transmembrane region" description="Helical" evidence="10">
    <location>
        <begin position="150"/>
        <end position="168"/>
    </location>
</feature>
<keyword evidence="9 13" id="KW-0489">Methyltransferase</keyword>
<dbReference type="FunCoup" id="A0A4R2PVR4">
    <property type="interactions" value="273"/>
</dbReference>
<dbReference type="OrthoDB" id="9789291at2"/>
<comment type="function">
    <text evidence="9">Plays an essential role in type IV pili and type II pseudopili formation by proteolytically removing the leader sequence from substrate proteins and subsequently monomethylating the alpha-amino group of the newly exposed N-terminal phenylalanine.</text>
</comment>
<dbReference type="RefSeq" id="WP_132706645.1">
    <property type="nucleotide sequence ID" value="NZ_JACIGF010000001.1"/>
</dbReference>
<dbReference type="InParanoid" id="A0A4R2PVR4"/>
<dbReference type="PANTHER" id="PTHR30487">
    <property type="entry name" value="TYPE 4 PREPILIN-LIKE PROTEINS LEADER PEPTIDE-PROCESSING ENZYME"/>
    <property type="match status" value="1"/>
</dbReference>
<keyword evidence="3" id="KW-1003">Cell membrane</keyword>
<keyword evidence="4" id="KW-0997">Cell inner membrane</keyword>
<dbReference type="EC" id="3.4.23.43" evidence="9"/>
<evidence type="ECO:0000256" key="7">
    <source>
        <dbReference type="ARBA" id="ARBA00023136"/>
    </source>
</evidence>
<keyword evidence="6 10" id="KW-1133">Transmembrane helix</keyword>
<name>A0A4R2PVR4_RHOSA</name>
<feature type="transmembrane region" description="Helical" evidence="10">
    <location>
        <begin position="180"/>
        <end position="196"/>
    </location>
</feature>
<keyword evidence="14" id="KW-1185">Reference proteome</keyword>
<dbReference type="GO" id="GO:0006465">
    <property type="term" value="P:signal peptide processing"/>
    <property type="evidence" value="ECO:0007669"/>
    <property type="project" value="TreeGrafter"/>
</dbReference>
<evidence type="ECO:0000256" key="6">
    <source>
        <dbReference type="ARBA" id="ARBA00022989"/>
    </source>
</evidence>
<comment type="catalytic activity">
    <reaction evidence="9">
        <text>Typically cleaves a -Gly-|-Phe- bond to release an N-terminal, basic peptide of 5-8 residues from type IV prepilin, and then N-methylates the new N-terminal amino group, the methyl donor being S-adenosyl-L-methionine.</text>
        <dbReference type="EC" id="3.4.23.43"/>
    </reaction>
</comment>
<dbReference type="Pfam" id="PF01478">
    <property type="entry name" value="Peptidase_A24"/>
    <property type="match status" value="1"/>
</dbReference>
<dbReference type="Gene3D" id="1.20.120.1220">
    <property type="match status" value="1"/>
</dbReference>
<keyword evidence="5 9" id="KW-0812">Transmembrane</keyword>
<accession>A0A4R2PVR4</accession>
<evidence type="ECO:0000256" key="2">
    <source>
        <dbReference type="ARBA" id="ARBA00005801"/>
    </source>
</evidence>
<dbReference type="GO" id="GO:0032259">
    <property type="term" value="P:methylation"/>
    <property type="evidence" value="ECO:0007669"/>
    <property type="project" value="UniProtKB-KW"/>
</dbReference>
<dbReference type="InterPro" id="IPR014032">
    <property type="entry name" value="Peptidase_A24A_bac"/>
</dbReference>